<dbReference type="PANTHER" id="PTHR21600">
    <property type="entry name" value="MITOCHONDRIAL RNA PSEUDOURIDINE SYNTHASE"/>
    <property type="match status" value="1"/>
</dbReference>
<dbReference type="EC" id="4.2.1.70" evidence="2"/>
<dbReference type="InterPro" id="IPR020103">
    <property type="entry name" value="PsdUridine_synth_cat_dom_sf"/>
</dbReference>
<dbReference type="GO" id="GO:0006396">
    <property type="term" value="P:RNA processing"/>
    <property type="evidence" value="ECO:0007669"/>
    <property type="project" value="UniProtKB-ARBA"/>
</dbReference>
<dbReference type="InterPro" id="IPR050188">
    <property type="entry name" value="RluA_PseudoU_synthase"/>
</dbReference>
<dbReference type="GO" id="GO:0140098">
    <property type="term" value="F:catalytic activity, acting on RNA"/>
    <property type="evidence" value="ECO:0007669"/>
    <property type="project" value="UniProtKB-ARBA"/>
</dbReference>
<dbReference type="GO" id="GO:0004730">
    <property type="term" value="F:pseudouridylate synthase activity"/>
    <property type="evidence" value="ECO:0007669"/>
    <property type="project" value="UniProtKB-EC"/>
</dbReference>
<dbReference type="GO" id="GO:0003723">
    <property type="term" value="F:RNA binding"/>
    <property type="evidence" value="ECO:0007669"/>
    <property type="project" value="InterPro"/>
</dbReference>
<evidence type="ECO:0000313" key="2">
    <source>
        <dbReference type="EMBL" id="KGM05779.1"/>
    </source>
</evidence>
<reference evidence="2 3" key="1">
    <citation type="submission" date="2014-09" db="EMBL/GenBank/DDBJ databases">
        <authorList>
            <person name="Grob C."/>
            <person name="Taubert M."/>
            <person name="Howat A.M."/>
            <person name="Burns O.J."/>
            <person name="Dixon J.L."/>
            <person name="Chen Y."/>
            <person name="Murrell J.C."/>
        </authorList>
    </citation>
    <scope>NUCLEOTIDE SEQUENCE [LARGE SCALE GENOMIC DNA]</scope>
    <source>
        <strain evidence="2">L4</strain>
    </source>
</reference>
<organism evidence="2 3">
    <name type="scientific">Methylophaga thiooxydans</name>
    <dbReference type="NCBI Taxonomy" id="392484"/>
    <lineage>
        <taxon>Bacteria</taxon>
        <taxon>Pseudomonadati</taxon>
        <taxon>Pseudomonadota</taxon>
        <taxon>Gammaproteobacteria</taxon>
        <taxon>Thiotrichales</taxon>
        <taxon>Piscirickettsiaceae</taxon>
        <taxon>Methylophaga</taxon>
    </lineage>
</organism>
<sequence>MSSSLARFEKHINVTESGKLAVDILASETALSKQQLKKVMLKGAVWVTTGKKTQRLRRAKRQLDIGQTLHIYYDEHVLDCEPAEPELIADMGQYSIWNKPYGMLSQGSKWGDHCTITRWAEQHLTPQRNAFVVHRLDRAANGLIIVAHEKKAAALLSGLFQSRQIDKRYQIWVEGEFSEQATVDNPVKVDLDLDGRHAVSFFTRLKFDASKQQSLLDVRIETGRKHQIRQHAASLGYPVVGDRLYGNILQQENLQLKAYFMAFRCPYTAEEKQFNLLIN</sequence>
<dbReference type="EMBL" id="JRQD01000008">
    <property type="protein sequence ID" value="KGM05779.1"/>
    <property type="molecule type" value="Genomic_DNA"/>
</dbReference>
<dbReference type="STRING" id="392484.LP43_2528"/>
<comment type="caution">
    <text evidence="2">The sequence shown here is derived from an EMBL/GenBank/DDBJ whole genome shotgun (WGS) entry which is preliminary data.</text>
</comment>
<evidence type="ECO:0000259" key="1">
    <source>
        <dbReference type="Pfam" id="PF00849"/>
    </source>
</evidence>
<evidence type="ECO:0000313" key="3">
    <source>
        <dbReference type="Proteomes" id="UP000029999"/>
    </source>
</evidence>
<name>A0A0A0BFB1_9GAMM</name>
<protein>
    <submittedName>
        <fullName evidence="2">Ribosomal large subunit pseudouridine synthase D</fullName>
        <ecNumber evidence="2">4.2.1.70</ecNumber>
    </submittedName>
</protein>
<dbReference type="RefSeq" id="WP_036315950.1">
    <property type="nucleotide sequence ID" value="NZ_JRQD01000008.1"/>
</dbReference>
<keyword evidence="2" id="KW-0456">Lyase</keyword>
<dbReference type="Pfam" id="PF00849">
    <property type="entry name" value="PseudoU_synth_2"/>
    <property type="match status" value="1"/>
</dbReference>
<dbReference type="AlphaFoldDB" id="A0A0A0BFB1"/>
<dbReference type="CDD" id="cd02869">
    <property type="entry name" value="PseudoU_synth_RluA_like"/>
    <property type="match status" value="1"/>
</dbReference>
<accession>A0A0A0BFB1</accession>
<dbReference type="Gene3D" id="3.30.2350.10">
    <property type="entry name" value="Pseudouridine synthase"/>
    <property type="match status" value="1"/>
</dbReference>
<dbReference type="GO" id="GO:0009982">
    <property type="term" value="F:pseudouridine synthase activity"/>
    <property type="evidence" value="ECO:0007669"/>
    <property type="project" value="InterPro"/>
</dbReference>
<gene>
    <name evidence="2" type="ORF">LP43_2528</name>
</gene>
<dbReference type="Proteomes" id="UP000029999">
    <property type="component" value="Unassembled WGS sequence"/>
</dbReference>
<dbReference type="SUPFAM" id="SSF55120">
    <property type="entry name" value="Pseudouridine synthase"/>
    <property type="match status" value="1"/>
</dbReference>
<proteinExistence type="predicted"/>
<dbReference type="InterPro" id="IPR006145">
    <property type="entry name" value="PsdUridine_synth_RsuA/RluA"/>
</dbReference>
<feature type="domain" description="Pseudouridine synthase RsuA/RluA-like" evidence="1">
    <location>
        <begin position="93"/>
        <end position="234"/>
    </location>
</feature>